<sequence>MTRLAFMLVIGGILCGLPLLVDDSISASQGRNSPAYRFEELVDGVHFAIGTGAMTVMSNAMVIVNDDHVMLVDTSVTPAAARALVSQIEAELTDKPIRYVFNSHYHFDHAHGNQIFDDDVEIIGHDYVRQQLLSNVLDQRTNKSFTEVIPSQLDQLRQQIDRTTDAADRARLQANLRVGEAHWNALQETAPTPPN</sequence>
<dbReference type="SUPFAM" id="SSF56281">
    <property type="entry name" value="Metallo-hydrolase/oxidoreductase"/>
    <property type="match status" value="1"/>
</dbReference>
<dbReference type="Gene3D" id="3.60.15.10">
    <property type="entry name" value="Ribonuclease Z/Hydroxyacylglutathione hydrolase-like"/>
    <property type="match status" value="1"/>
</dbReference>
<name>A0A382YKW0_9ZZZZ</name>
<reference evidence="2" key="1">
    <citation type="submission" date="2018-05" db="EMBL/GenBank/DDBJ databases">
        <authorList>
            <person name="Lanie J.A."/>
            <person name="Ng W.-L."/>
            <person name="Kazmierczak K.M."/>
            <person name="Andrzejewski T.M."/>
            <person name="Davidsen T.M."/>
            <person name="Wayne K.J."/>
            <person name="Tettelin H."/>
            <person name="Glass J.I."/>
            <person name="Rusch D."/>
            <person name="Podicherti R."/>
            <person name="Tsui H.-C.T."/>
            <person name="Winkler M.E."/>
        </authorList>
    </citation>
    <scope>NUCLEOTIDE SEQUENCE</scope>
</reference>
<protein>
    <recommendedName>
        <fullName evidence="1">Metallo-beta-lactamase domain-containing protein</fullName>
    </recommendedName>
</protein>
<feature type="domain" description="Metallo-beta-lactamase" evidence="1">
    <location>
        <begin position="56"/>
        <end position="117"/>
    </location>
</feature>
<proteinExistence type="predicted"/>
<evidence type="ECO:0000259" key="1">
    <source>
        <dbReference type="Pfam" id="PF00753"/>
    </source>
</evidence>
<dbReference type="InterPro" id="IPR001279">
    <property type="entry name" value="Metallo-B-lactamas"/>
</dbReference>
<dbReference type="Pfam" id="PF00753">
    <property type="entry name" value="Lactamase_B"/>
    <property type="match status" value="1"/>
</dbReference>
<dbReference type="AlphaFoldDB" id="A0A382YKW0"/>
<dbReference type="EMBL" id="UINC01176683">
    <property type="protein sequence ID" value="SVD83922.1"/>
    <property type="molecule type" value="Genomic_DNA"/>
</dbReference>
<dbReference type="InterPro" id="IPR036866">
    <property type="entry name" value="RibonucZ/Hydroxyglut_hydro"/>
</dbReference>
<evidence type="ECO:0000313" key="2">
    <source>
        <dbReference type="EMBL" id="SVD83922.1"/>
    </source>
</evidence>
<gene>
    <name evidence="2" type="ORF">METZ01_LOCUS436776</name>
</gene>
<accession>A0A382YKW0</accession>
<organism evidence="2">
    <name type="scientific">marine metagenome</name>
    <dbReference type="NCBI Taxonomy" id="408172"/>
    <lineage>
        <taxon>unclassified sequences</taxon>
        <taxon>metagenomes</taxon>
        <taxon>ecological metagenomes</taxon>
    </lineage>
</organism>
<feature type="non-terminal residue" evidence="2">
    <location>
        <position position="195"/>
    </location>
</feature>